<evidence type="ECO:0000259" key="13">
    <source>
        <dbReference type="PROSITE" id="PS50929"/>
    </source>
</evidence>
<organism evidence="14 15">
    <name type="scientific">Micromonospora tulbaghiae</name>
    <dbReference type="NCBI Taxonomy" id="479978"/>
    <lineage>
        <taxon>Bacteria</taxon>
        <taxon>Bacillati</taxon>
        <taxon>Actinomycetota</taxon>
        <taxon>Actinomycetes</taxon>
        <taxon>Micromonosporales</taxon>
        <taxon>Micromonosporaceae</taxon>
        <taxon>Micromonospora</taxon>
    </lineage>
</organism>
<dbReference type="PROSITE" id="PS00211">
    <property type="entry name" value="ABC_TRANSPORTER_1"/>
    <property type="match status" value="1"/>
</dbReference>
<feature type="transmembrane region" description="Helical" evidence="11">
    <location>
        <begin position="154"/>
        <end position="171"/>
    </location>
</feature>
<sequence length="602" mass="63599">MIRRLYRLWPQPKLLAQLWLLTALQAVLQGALLGMLVPILDAVVAPEPDFAAATPWLVAAAVAVALYAVLSVVSSPVGFAAAGTLAAQLRRRLMRHVSTLPLGWFTADHKARFARAVTADVGNAAHLAVTIGGPAITSTLLPATIVAVTFAVDWRMAVLFCVIAVVAYWALQRAARISAIAEIELEEAATAVAGRAIELGQAQPVLRAGGHTDGTPRMRAALENHRETYREGMRRARRPFFVYTAVVMAGFVAVLSLVAWLLLSGSVGVATAVALLVLGARFLEPLGNLIDLIGALRALTNQITRIEDLLAAPMLPVPADPVPAIAAGDIELREVHFTYPGGDAPALTGVSLRFRPGTTTALVGPSGSGKTTVTRLIARFFDVDAGQVRVGGVDVRDLDPAVLLDEIAIVFQDLYLFDDTIENNLRLAHPDADWAEMESAAAAARLDEVIARLPDGWNTRVGEAGAQLSGGERQRVAIARAILKKARIVLVDEASSALDPENEAAVTQAIANLGDAHDRTVIVIAHRPATLAAADYVVSLDGGRVDETGTPAELLATGGGFARLSRQYERARHWRIAGRGALSAPSGLDAQVPVGKIGDAGD</sequence>
<dbReference type="PROSITE" id="PS50929">
    <property type="entry name" value="ABC_TM1F"/>
    <property type="match status" value="1"/>
</dbReference>
<evidence type="ECO:0000256" key="6">
    <source>
        <dbReference type="ARBA" id="ARBA00022741"/>
    </source>
</evidence>
<keyword evidence="9 11" id="KW-0472">Membrane</keyword>
<reference evidence="14 15" key="1">
    <citation type="submission" date="2017-10" db="EMBL/GenBank/DDBJ databases">
        <title>Integration of genomic and chemical information greatly accelerates assignment of the full stereostructure of myelolactone, a potent inhibitor of myeloma from a marine-derived Micromonospora.</title>
        <authorList>
            <person name="Kim M.C."/>
            <person name="Machado H."/>
            <person name="Jensen P.R."/>
            <person name="Fenical W."/>
        </authorList>
    </citation>
    <scope>NUCLEOTIDE SEQUENCE [LARGE SCALE GENOMIC DNA]</scope>
    <source>
        <strain evidence="14 15">CNY-010</strain>
    </source>
</reference>
<dbReference type="InterPro" id="IPR039421">
    <property type="entry name" value="Type_1_exporter"/>
</dbReference>
<dbReference type="KEGG" id="mtua:CSH63_05045"/>
<feature type="transmembrane region" description="Helical" evidence="11">
    <location>
        <begin position="124"/>
        <end position="148"/>
    </location>
</feature>
<keyword evidence="4" id="KW-0997">Cell inner membrane</keyword>
<keyword evidence="7" id="KW-0067">ATP-binding</keyword>
<keyword evidence="6" id="KW-0547">Nucleotide-binding</keyword>
<evidence type="ECO:0000313" key="14">
    <source>
        <dbReference type="EMBL" id="AYF26834.1"/>
    </source>
</evidence>
<evidence type="ECO:0000259" key="12">
    <source>
        <dbReference type="PROSITE" id="PS50893"/>
    </source>
</evidence>
<dbReference type="InterPro" id="IPR017871">
    <property type="entry name" value="ABC_transporter-like_CS"/>
</dbReference>
<dbReference type="Gene3D" id="3.40.50.300">
    <property type="entry name" value="P-loop containing nucleotide triphosphate hydrolases"/>
    <property type="match status" value="1"/>
</dbReference>
<dbReference type="EMBL" id="CP024087">
    <property type="protein sequence ID" value="AYF26834.1"/>
    <property type="molecule type" value="Genomic_DNA"/>
</dbReference>
<keyword evidence="2" id="KW-0813">Transport</keyword>
<keyword evidence="8 11" id="KW-1133">Transmembrane helix</keyword>
<name>A0A386WJE8_9ACTN</name>
<dbReference type="PANTHER" id="PTHR24221">
    <property type="entry name" value="ATP-BINDING CASSETTE SUB-FAMILY B"/>
    <property type="match status" value="1"/>
</dbReference>
<dbReference type="InterPro" id="IPR003593">
    <property type="entry name" value="AAA+_ATPase"/>
</dbReference>
<dbReference type="FunFam" id="3.40.50.300:FF:000221">
    <property type="entry name" value="Multidrug ABC transporter ATP-binding protein"/>
    <property type="match status" value="1"/>
</dbReference>
<dbReference type="GO" id="GO:0140359">
    <property type="term" value="F:ABC-type transporter activity"/>
    <property type="evidence" value="ECO:0007669"/>
    <property type="project" value="InterPro"/>
</dbReference>
<dbReference type="InterPro" id="IPR027417">
    <property type="entry name" value="P-loop_NTPase"/>
</dbReference>
<feature type="transmembrane region" description="Helical" evidence="11">
    <location>
        <begin position="240"/>
        <end position="261"/>
    </location>
</feature>
<dbReference type="PANTHER" id="PTHR24221:SF654">
    <property type="entry name" value="ATP-BINDING CASSETTE SUB-FAMILY B MEMBER 6"/>
    <property type="match status" value="1"/>
</dbReference>
<dbReference type="Pfam" id="PF00005">
    <property type="entry name" value="ABC_tran"/>
    <property type="match status" value="1"/>
</dbReference>
<protein>
    <submittedName>
        <fullName evidence="14">ABC transporter</fullName>
    </submittedName>
</protein>
<comment type="similarity">
    <text evidence="10">Belongs to the ABC transporter superfamily. Siderophore-Fe(3+) uptake transporter (SIUT) (TC 3.A.1.21) family.</text>
</comment>
<dbReference type="GO" id="GO:0005886">
    <property type="term" value="C:plasma membrane"/>
    <property type="evidence" value="ECO:0007669"/>
    <property type="project" value="UniProtKB-SubCell"/>
</dbReference>
<dbReference type="InterPro" id="IPR011527">
    <property type="entry name" value="ABC1_TM_dom"/>
</dbReference>
<evidence type="ECO:0000256" key="11">
    <source>
        <dbReference type="SAM" id="Phobius"/>
    </source>
</evidence>
<feature type="domain" description="ABC transmembrane type-1" evidence="13">
    <location>
        <begin position="20"/>
        <end position="298"/>
    </location>
</feature>
<dbReference type="SUPFAM" id="SSF90123">
    <property type="entry name" value="ABC transporter transmembrane region"/>
    <property type="match status" value="1"/>
</dbReference>
<dbReference type="GO" id="GO:0005524">
    <property type="term" value="F:ATP binding"/>
    <property type="evidence" value="ECO:0007669"/>
    <property type="project" value="UniProtKB-KW"/>
</dbReference>
<keyword evidence="5 11" id="KW-0812">Transmembrane</keyword>
<dbReference type="SUPFAM" id="SSF52540">
    <property type="entry name" value="P-loop containing nucleoside triphosphate hydrolases"/>
    <property type="match status" value="1"/>
</dbReference>
<dbReference type="InterPro" id="IPR003439">
    <property type="entry name" value="ABC_transporter-like_ATP-bd"/>
</dbReference>
<keyword evidence="3" id="KW-1003">Cell membrane</keyword>
<evidence type="ECO:0000256" key="4">
    <source>
        <dbReference type="ARBA" id="ARBA00022519"/>
    </source>
</evidence>
<feature type="domain" description="ABC transporter" evidence="12">
    <location>
        <begin position="330"/>
        <end position="567"/>
    </location>
</feature>
<evidence type="ECO:0000256" key="8">
    <source>
        <dbReference type="ARBA" id="ARBA00022989"/>
    </source>
</evidence>
<evidence type="ECO:0000256" key="10">
    <source>
        <dbReference type="ARBA" id="ARBA00023455"/>
    </source>
</evidence>
<evidence type="ECO:0000256" key="1">
    <source>
        <dbReference type="ARBA" id="ARBA00004429"/>
    </source>
</evidence>
<dbReference type="InterPro" id="IPR036640">
    <property type="entry name" value="ABC1_TM_sf"/>
</dbReference>
<dbReference type="Pfam" id="PF00664">
    <property type="entry name" value="ABC_membrane"/>
    <property type="match status" value="1"/>
</dbReference>
<dbReference type="Gene3D" id="1.20.1560.10">
    <property type="entry name" value="ABC transporter type 1, transmembrane domain"/>
    <property type="match status" value="1"/>
</dbReference>
<feature type="transmembrane region" description="Helical" evidence="11">
    <location>
        <begin position="58"/>
        <end position="86"/>
    </location>
</feature>
<accession>A0A386WJE8</accession>
<evidence type="ECO:0000313" key="15">
    <source>
        <dbReference type="Proteomes" id="UP000267804"/>
    </source>
</evidence>
<dbReference type="Proteomes" id="UP000267804">
    <property type="component" value="Chromosome"/>
</dbReference>
<evidence type="ECO:0000256" key="3">
    <source>
        <dbReference type="ARBA" id="ARBA00022475"/>
    </source>
</evidence>
<comment type="subcellular location">
    <subcellularLocation>
        <location evidence="1">Cell inner membrane</location>
        <topology evidence="1">Multi-pass membrane protein</topology>
    </subcellularLocation>
</comment>
<evidence type="ECO:0000256" key="9">
    <source>
        <dbReference type="ARBA" id="ARBA00023136"/>
    </source>
</evidence>
<evidence type="ECO:0000256" key="5">
    <source>
        <dbReference type="ARBA" id="ARBA00022692"/>
    </source>
</evidence>
<dbReference type="PROSITE" id="PS50893">
    <property type="entry name" value="ABC_TRANSPORTER_2"/>
    <property type="match status" value="1"/>
</dbReference>
<evidence type="ECO:0000256" key="2">
    <source>
        <dbReference type="ARBA" id="ARBA00022448"/>
    </source>
</evidence>
<dbReference type="GO" id="GO:0034040">
    <property type="term" value="F:ATPase-coupled lipid transmembrane transporter activity"/>
    <property type="evidence" value="ECO:0007669"/>
    <property type="project" value="TreeGrafter"/>
</dbReference>
<evidence type="ECO:0000256" key="7">
    <source>
        <dbReference type="ARBA" id="ARBA00022840"/>
    </source>
</evidence>
<gene>
    <name evidence="14" type="ORF">CSH63_05045</name>
</gene>
<dbReference type="GO" id="GO:0016887">
    <property type="term" value="F:ATP hydrolysis activity"/>
    <property type="evidence" value="ECO:0007669"/>
    <property type="project" value="InterPro"/>
</dbReference>
<dbReference type="AlphaFoldDB" id="A0A386WJE8"/>
<proteinExistence type="inferred from homology"/>
<dbReference type="SMART" id="SM00382">
    <property type="entry name" value="AAA"/>
    <property type="match status" value="1"/>
</dbReference>